<accession>A0A097EXX3</accession>
<name>A0A097EXX3_9CAUD</name>
<evidence type="ECO:0000313" key="1">
    <source>
        <dbReference type="EMBL" id="AIT14265.1"/>
    </source>
</evidence>
<keyword evidence="2" id="KW-1185">Reference proteome</keyword>
<sequence>MKNLFSVQYVPGEIGLLYLFDHDNSLLLVVKKCQASSFVEYIHDSEYIPDFLECDYHDEHESFIFQESLVWDKSINFFTLIELQKQVKYYWDYLITQDYIEIET</sequence>
<protein>
    <submittedName>
        <fullName evidence="1">Uncharacterized protein</fullName>
    </submittedName>
</protein>
<organism evidence="1 2">
    <name type="scientific">Escherichia phage 121Q</name>
    <dbReference type="NCBI Taxonomy" id="1555202"/>
    <lineage>
        <taxon>Viruses</taxon>
        <taxon>Duplodnaviria</taxon>
        <taxon>Heunggongvirae</taxon>
        <taxon>Uroviricota</taxon>
        <taxon>Caudoviricetes</taxon>
        <taxon>Asteriusvirus</taxon>
        <taxon>Asteriusvirus av121Q</taxon>
    </lineage>
</organism>
<reference evidence="1 2" key="1">
    <citation type="submission" date="2014-09" db="EMBL/GenBank/DDBJ databases">
        <authorList>
            <person name="Lapin J.S."/>
            <person name="Pope W.H."/>
            <person name="Hua J."/>
            <person name="Ford M.E."/>
            <person name="Conway J.F."/>
            <person name="Hatfull G.F."/>
            <person name="Hendrix R.W."/>
        </authorList>
    </citation>
    <scope>NUCLEOTIDE SEQUENCE [LARGE SCALE GENOMIC DNA]</scope>
</reference>
<evidence type="ECO:0000313" key="2">
    <source>
        <dbReference type="Proteomes" id="UP000029889"/>
    </source>
</evidence>
<dbReference type="EMBL" id="KM507819">
    <property type="protein sequence ID" value="AIT14265.1"/>
    <property type="molecule type" value="Genomic_DNA"/>
</dbReference>
<dbReference type="Proteomes" id="UP000029889">
    <property type="component" value="Segment"/>
</dbReference>
<gene>
    <name evidence="1" type="primary">375</name>
    <name evidence="1" type="ORF">PBI_121Q_375</name>
</gene>
<dbReference type="GeneID" id="22111415"/>
<dbReference type="RefSeq" id="YP_009101962.1">
    <property type="nucleotide sequence ID" value="NC_025447.1"/>
</dbReference>
<dbReference type="KEGG" id="vg:22111415"/>
<proteinExistence type="predicted"/>